<dbReference type="Pfam" id="PF02687">
    <property type="entry name" value="FtsX"/>
    <property type="match status" value="1"/>
</dbReference>
<dbReference type="InterPro" id="IPR004513">
    <property type="entry name" value="FtsX"/>
</dbReference>
<evidence type="ECO:0000256" key="3">
    <source>
        <dbReference type="ARBA" id="ARBA00021907"/>
    </source>
</evidence>
<organism evidence="14 15">
    <name type="scientific">Lacibacter sediminis</name>
    <dbReference type="NCBI Taxonomy" id="2760713"/>
    <lineage>
        <taxon>Bacteria</taxon>
        <taxon>Pseudomonadati</taxon>
        <taxon>Bacteroidota</taxon>
        <taxon>Chitinophagia</taxon>
        <taxon>Chitinophagales</taxon>
        <taxon>Chitinophagaceae</taxon>
        <taxon>Lacibacter</taxon>
    </lineage>
</organism>
<comment type="similarity">
    <text evidence="2 10">Belongs to the ABC-4 integral membrane protein family. FtsX subfamily.</text>
</comment>
<dbReference type="InterPro" id="IPR040690">
    <property type="entry name" value="FtsX_ECD"/>
</dbReference>
<reference evidence="15" key="1">
    <citation type="submission" date="2020-08" db="EMBL/GenBank/DDBJ databases">
        <title>Lacibacter sp. S13-6-6 genome sequencing.</title>
        <authorList>
            <person name="Jin L."/>
        </authorList>
    </citation>
    <scope>NUCLEOTIDE SEQUENCE [LARGE SCALE GENOMIC DNA]</scope>
    <source>
        <strain evidence="15">S13-6-6</strain>
    </source>
</reference>
<feature type="transmembrane region" description="Helical" evidence="11">
    <location>
        <begin position="276"/>
        <end position="296"/>
    </location>
</feature>
<keyword evidence="6 11" id="KW-0812">Transmembrane</keyword>
<accession>A0A7G5XEX0</accession>
<feature type="transmembrane region" description="Helical" evidence="11">
    <location>
        <begin position="37"/>
        <end position="59"/>
    </location>
</feature>
<dbReference type="Pfam" id="PF18075">
    <property type="entry name" value="FtsX_ECD"/>
    <property type="match status" value="1"/>
</dbReference>
<keyword evidence="7 11" id="KW-1133">Transmembrane helix</keyword>
<evidence type="ECO:0000256" key="1">
    <source>
        <dbReference type="ARBA" id="ARBA00004651"/>
    </source>
</evidence>
<evidence type="ECO:0000256" key="4">
    <source>
        <dbReference type="ARBA" id="ARBA00022475"/>
    </source>
</evidence>
<dbReference type="AlphaFoldDB" id="A0A7G5XEX0"/>
<evidence type="ECO:0000256" key="2">
    <source>
        <dbReference type="ARBA" id="ARBA00007379"/>
    </source>
</evidence>
<evidence type="ECO:0000256" key="11">
    <source>
        <dbReference type="SAM" id="Phobius"/>
    </source>
</evidence>
<gene>
    <name evidence="14" type="ORF">H4075_18395</name>
</gene>
<dbReference type="KEGG" id="lacs:H4075_18395"/>
<evidence type="ECO:0000256" key="7">
    <source>
        <dbReference type="ARBA" id="ARBA00022989"/>
    </source>
</evidence>
<protein>
    <recommendedName>
        <fullName evidence="3 10">Cell division protein FtsX</fullName>
    </recommendedName>
</protein>
<evidence type="ECO:0000259" key="13">
    <source>
        <dbReference type="Pfam" id="PF18075"/>
    </source>
</evidence>
<evidence type="ECO:0000256" key="10">
    <source>
        <dbReference type="PIRNR" id="PIRNR003097"/>
    </source>
</evidence>
<dbReference type="PIRSF" id="PIRSF003097">
    <property type="entry name" value="FtsX"/>
    <property type="match status" value="1"/>
</dbReference>
<keyword evidence="15" id="KW-1185">Reference proteome</keyword>
<dbReference type="InterPro" id="IPR003838">
    <property type="entry name" value="ABC3_permease_C"/>
</dbReference>
<dbReference type="RefSeq" id="WP_182802285.1">
    <property type="nucleotide sequence ID" value="NZ_CP060007.1"/>
</dbReference>
<proteinExistence type="inferred from homology"/>
<feature type="domain" description="FtsX extracellular" evidence="13">
    <location>
        <begin position="81"/>
        <end position="156"/>
    </location>
</feature>
<keyword evidence="5 10" id="KW-0132">Cell division</keyword>
<feature type="transmembrane region" description="Helical" evidence="11">
    <location>
        <begin position="239"/>
        <end position="261"/>
    </location>
</feature>
<evidence type="ECO:0000256" key="5">
    <source>
        <dbReference type="ARBA" id="ARBA00022618"/>
    </source>
</evidence>
<feature type="domain" description="ABC3 transporter permease C-terminal" evidence="12">
    <location>
        <begin position="190"/>
        <end position="298"/>
    </location>
</feature>
<evidence type="ECO:0000313" key="15">
    <source>
        <dbReference type="Proteomes" id="UP000515344"/>
    </source>
</evidence>
<dbReference type="EMBL" id="CP060007">
    <property type="protein sequence ID" value="QNA44023.1"/>
    <property type="molecule type" value="Genomic_DNA"/>
</dbReference>
<dbReference type="PANTHER" id="PTHR47755">
    <property type="entry name" value="CELL DIVISION PROTEIN FTSX"/>
    <property type="match status" value="1"/>
</dbReference>
<evidence type="ECO:0000256" key="6">
    <source>
        <dbReference type="ARBA" id="ARBA00022692"/>
    </source>
</evidence>
<dbReference type="GO" id="GO:0051301">
    <property type="term" value="P:cell division"/>
    <property type="evidence" value="ECO:0007669"/>
    <property type="project" value="UniProtKB-KW"/>
</dbReference>
<name>A0A7G5XEX0_9BACT</name>
<comment type="subcellular location">
    <subcellularLocation>
        <location evidence="1">Cell membrane</location>
        <topology evidence="1">Multi-pass membrane protein</topology>
    </subcellularLocation>
</comment>
<keyword evidence="4 10" id="KW-1003">Cell membrane</keyword>
<keyword evidence="8 10" id="KW-0472">Membrane</keyword>
<keyword evidence="9 10" id="KW-0131">Cell cycle</keyword>
<dbReference type="Gene3D" id="3.30.70.3040">
    <property type="match status" value="1"/>
</dbReference>
<dbReference type="GO" id="GO:0005886">
    <property type="term" value="C:plasma membrane"/>
    <property type="evidence" value="ECO:0007669"/>
    <property type="project" value="UniProtKB-SubCell"/>
</dbReference>
<sequence length="312" mass="34932">MSLFQSDKTVTTELTLNQQGMAQQPNKASMKRSKPSYLYSIIGVALVLFILGVLGWIFLNFQKVGTTLRENIQFHAWLSTTNKKSIDSLTSYVAAQPYVKSSAYINKEMAKEIYNKDGNESWDKILDENPLPESVDFYAKSDYVQKDSLDKITADLMTRFPGVISEVQYPEALVTTLNDRAQKVGIVLLIVAILLSAIVIVSIDTTIRLAMFSNRFLIKTMQMVGATRGFIAKPMNVRAIINGLISSGIAIAAIWAVITWAESYIPDMKALRDPKIYLILFGSIIAIGVGISLYSTHRSVMKYLRMKLDELY</sequence>
<evidence type="ECO:0000313" key="14">
    <source>
        <dbReference type="EMBL" id="QNA44023.1"/>
    </source>
</evidence>
<dbReference type="Proteomes" id="UP000515344">
    <property type="component" value="Chromosome"/>
</dbReference>
<feature type="transmembrane region" description="Helical" evidence="11">
    <location>
        <begin position="186"/>
        <end position="211"/>
    </location>
</feature>
<dbReference type="PANTHER" id="PTHR47755:SF1">
    <property type="entry name" value="CELL DIVISION PROTEIN FTSX"/>
    <property type="match status" value="1"/>
</dbReference>
<evidence type="ECO:0000256" key="9">
    <source>
        <dbReference type="ARBA" id="ARBA00023306"/>
    </source>
</evidence>
<evidence type="ECO:0000259" key="12">
    <source>
        <dbReference type="Pfam" id="PF02687"/>
    </source>
</evidence>
<evidence type="ECO:0000256" key="8">
    <source>
        <dbReference type="ARBA" id="ARBA00023136"/>
    </source>
</evidence>